<accession>A0A0F9I7V8</accession>
<dbReference type="Pfam" id="PF10123">
    <property type="entry name" value="Mu-like_Pro"/>
    <property type="match status" value="1"/>
</dbReference>
<sequence length="325" mass="35570">MGTLLCTHETSVNGVPEMIQLIPHGSHHTDKGSFTLDEAGLREVMDVFNGRKNQMAIDYEHQSLTGAEAPAAGWIERLVDRGVQGLWAEVRWTERAREYLRGREYRYLSPVFLKESATGRVMRLLGAGLTNRPAIDGMEPVANSEGFPPGKNKEVEKMKKLLVALGLDVEATEGQAIEAVNTLKSEAEASVAKDVLDALELEEGSTHSEVLGTVMAFKRGHELAGELKGQVEELSRKLQHSEADDLVAAAMREGKLTPAQEGWAREFAGRDPEGFLTFTAKAPVVLRLGEVAFPAGREAASLDETQRIVNSLTGVSDELFRKHNN</sequence>
<proteinExistence type="predicted"/>
<dbReference type="EMBL" id="LAZR01021972">
    <property type="protein sequence ID" value="KKL83457.1"/>
    <property type="molecule type" value="Genomic_DNA"/>
</dbReference>
<reference evidence="1" key="1">
    <citation type="journal article" date="2015" name="Nature">
        <title>Complex archaea that bridge the gap between prokaryotes and eukaryotes.</title>
        <authorList>
            <person name="Spang A."/>
            <person name="Saw J.H."/>
            <person name="Jorgensen S.L."/>
            <person name="Zaremba-Niedzwiedzka K."/>
            <person name="Martijn J."/>
            <person name="Lind A.E."/>
            <person name="van Eijk R."/>
            <person name="Schleper C."/>
            <person name="Guy L."/>
            <person name="Ettema T.J."/>
        </authorList>
    </citation>
    <scope>NUCLEOTIDE SEQUENCE</scope>
</reference>
<dbReference type="AlphaFoldDB" id="A0A0F9I7V8"/>
<gene>
    <name evidence="1" type="ORF">LCGC14_1974550</name>
</gene>
<protein>
    <recommendedName>
        <fullName evidence="2">Mu-like prophage I protein</fullName>
    </recommendedName>
</protein>
<evidence type="ECO:0008006" key="2">
    <source>
        <dbReference type="Google" id="ProtNLM"/>
    </source>
</evidence>
<dbReference type="InterPro" id="IPR012106">
    <property type="entry name" value="Phage_Mu_Gp1"/>
</dbReference>
<evidence type="ECO:0000313" key="1">
    <source>
        <dbReference type="EMBL" id="KKL83457.1"/>
    </source>
</evidence>
<dbReference type="PIRSF" id="PIRSF016624">
    <property type="entry name" value="Mu_prophg_I"/>
    <property type="match status" value="1"/>
</dbReference>
<organism evidence="1">
    <name type="scientific">marine sediment metagenome</name>
    <dbReference type="NCBI Taxonomy" id="412755"/>
    <lineage>
        <taxon>unclassified sequences</taxon>
        <taxon>metagenomes</taxon>
        <taxon>ecological metagenomes</taxon>
    </lineage>
</organism>
<name>A0A0F9I7V8_9ZZZZ</name>
<comment type="caution">
    <text evidence="1">The sequence shown here is derived from an EMBL/GenBank/DDBJ whole genome shotgun (WGS) entry which is preliminary data.</text>
</comment>